<name>A0A4Q9MXY9_9APHY</name>
<dbReference type="Proteomes" id="UP000292957">
    <property type="component" value="Unassembled WGS sequence"/>
</dbReference>
<organism evidence="1">
    <name type="scientific">Dichomitus squalens</name>
    <dbReference type="NCBI Taxonomy" id="114155"/>
    <lineage>
        <taxon>Eukaryota</taxon>
        <taxon>Fungi</taxon>
        <taxon>Dikarya</taxon>
        <taxon>Basidiomycota</taxon>
        <taxon>Agaricomycotina</taxon>
        <taxon>Agaricomycetes</taxon>
        <taxon>Polyporales</taxon>
        <taxon>Polyporaceae</taxon>
        <taxon>Dichomitus</taxon>
    </lineage>
</organism>
<sequence>MRRDVYATCLTTRQASRVRLNAFPIHVLGNSAFGCHFPVCGEDNEHAVGRGNRR</sequence>
<protein>
    <submittedName>
        <fullName evidence="1">Uncharacterized protein</fullName>
    </submittedName>
</protein>
<accession>A0A4Q9MXY9</accession>
<dbReference type="PROSITE" id="PS51257">
    <property type="entry name" value="PROKAR_LIPOPROTEIN"/>
    <property type="match status" value="1"/>
</dbReference>
<reference evidence="1" key="1">
    <citation type="submission" date="2019-01" db="EMBL/GenBank/DDBJ databases">
        <title>Draft genome sequences of three monokaryotic isolates of the white-rot basidiomycete fungus Dichomitus squalens.</title>
        <authorList>
            <consortium name="DOE Joint Genome Institute"/>
            <person name="Lopez S.C."/>
            <person name="Andreopoulos B."/>
            <person name="Pangilinan J."/>
            <person name="Lipzen A."/>
            <person name="Riley R."/>
            <person name="Ahrendt S."/>
            <person name="Ng V."/>
            <person name="Barry K."/>
            <person name="Daum C."/>
            <person name="Grigoriev I.V."/>
            <person name="Hilden K.S."/>
            <person name="Makela M.R."/>
            <person name="de Vries R.P."/>
        </authorList>
    </citation>
    <scope>NUCLEOTIDE SEQUENCE [LARGE SCALE GENOMIC DNA]</scope>
    <source>
        <strain evidence="1">OM18370.1</strain>
    </source>
</reference>
<dbReference type="EMBL" id="ML143395">
    <property type="protein sequence ID" value="TBU32258.1"/>
    <property type="molecule type" value="Genomic_DNA"/>
</dbReference>
<evidence type="ECO:0000313" key="1">
    <source>
        <dbReference type="EMBL" id="TBU32258.1"/>
    </source>
</evidence>
<dbReference type="AlphaFoldDB" id="A0A4Q9MXY9"/>
<gene>
    <name evidence="1" type="ORF">BD311DRAFT_25769</name>
</gene>
<proteinExistence type="predicted"/>